<evidence type="ECO:0000256" key="5">
    <source>
        <dbReference type="ARBA" id="ARBA00023015"/>
    </source>
</evidence>
<gene>
    <name evidence="11" type="ORF">HNR50_002368</name>
</gene>
<dbReference type="SUPFAM" id="SSF52172">
    <property type="entry name" value="CheY-like"/>
    <property type="match status" value="1"/>
</dbReference>
<comment type="subcellular location">
    <subcellularLocation>
        <location evidence="1">Cytoplasm</location>
    </subcellularLocation>
</comment>
<dbReference type="SMART" id="SM00342">
    <property type="entry name" value="HTH_ARAC"/>
    <property type="match status" value="1"/>
</dbReference>
<feature type="domain" description="HTH araC/xylS-type" evidence="9">
    <location>
        <begin position="419"/>
        <end position="518"/>
    </location>
</feature>
<dbReference type="InterPro" id="IPR018060">
    <property type="entry name" value="HTH_AraC"/>
</dbReference>
<dbReference type="Gene3D" id="1.10.10.60">
    <property type="entry name" value="Homeodomain-like"/>
    <property type="match status" value="2"/>
</dbReference>
<dbReference type="PANTHER" id="PTHR42713">
    <property type="entry name" value="HISTIDINE KINASE-RELATED"/>
    <property type="match status" value="1"/>
</dbReference>
<evidence type="ECO:0000256" key="8">
    <source>
        <dbReference type="PROSITE-ProRule" id="PRU00169"/>
    </source>
</evidence>
<proteinExistence type="predicted"/>
<dbReference type="InterPro" id="IPR011006">
    <property type="entry name" value="CheY-like_superfamily"/>
</dbReference>
<sequence>MFRLIFVDDEAIIRNGISQCVSWGANGFDLAGMFENGREALNYIHDNPVDVVITDINMPKMDGLTLSKVLSEQYPSITVLLLTGYDDFEYARQAVQSQVREFLLKPITAEELSHVLGTVREELEARREKEIRQEEMREKLKRSFPLLKERFFNRLISGRLSGDDLAKRREYFQWNDLGAFYKVSLISVPESWDELERLTLQEQIKALTEEADEVFFNLNENIVIIFQGISDTELQQRTRTVLEKIFQYTGGREKEQIYAGCGELVNSVEWLPESHRGAMGAVEYSRILGLTRIVFIEDVRDSRQITPELFYAKLDILLEALKEGRKEDSLKALDTIFSFIEEQYLSRDDVFSYYTRIHMVIYNFLKEMGLLSPDDDTFPHKPGYYPTLKSARDAFASMINDIESKIERRRNDAILSRMDKARDIIAARYSDSRFSLQDMCNELYLSTSQFSFLFKEGTGQTFVEYLTSYRVEEAKKLLKSTDLKAYEIAEKVGYQDARYFSLIFRKQTGLTAMEYRRKLES</sequence>
<dbReference type="GO" id="GO:0000160">
    <property type="term" value="P:phosphorelay signal transduction system"/>
    <property type="evidence" value="ECO:0007669"/>
    <property type="project" value="UniProtKB-KW"/>
</dbReference>
<dbReference type="GO" id="GO:0005737">
    <property type="term" value="C:cytoplasm"/>
    <property type="evidence" value="ECO:0007669"/>
    <property type="project" value="UniProtKB-SubCell"/>
</dbReference>
<feature type="domain" description="Response regulatory" evidence="10">
    <location>
        <begin position="3"/>
        <end position="120"/>
    </location>
</feature>
<keyword evidence="5" id="KW-0805">Transcription regulation</keyword>
<keyword evidence="6" id="KW-0238">DNA-binding</keyword>
<accession>A0A841R9W8</accession>
<dbReference type="InterPro" id="IPR001789">
    <property type="entry name" value="Sig_transdc_resp-reg_receiver"/>
</dbReference>
<dbReference type="GO" id="GO:0003700">
    <property type="term" value="F:DNA-binding transcription factor activity"/>
    <property type="evidence" value="ECO:0007669"/>
    <property type="project" value="InterPro"/>
</dbReference>
<protein>
    <submittedName>
        <fullName evidence="11">Two-component system response regulator YesN</fullName>
    </submittedName>
</protein>
<evidence type="ECO:0000259" key="9">
    <source>
        <dbReference type="PROSITE" id="PS01124"/>
    </source>
</evidence>
<evidence type="ECO:0000256" key="3">
    <source>
        <dbReference type="ARBA" id="ARBA00022553"/>
    </source>
</evidence>
<name>A0A841R9W8_9SPIO</name>
<dbReference type="GO" id="GO:0043565">
    <property type="term" value="F:sequence-specific DNA binding"/>
    <property type="evidence" value="ECO:0007669"/>
    <property type="project" value="InterPro"/>
</dbReference>
<dbReference type="PROSITE" id="PS50110">
    <property type="entry name" value="RESPONSE_REGULATORY"/>
    <property type="match status" value="1"/>
</dbReference>
<keyword evidence="7" id="KW-0804">Transcription</keyword>
<keyword evidence="12" id="KW-1185">Reference proteome</keyword>
<evidence type="ECO:0000313" key="11">
    <source>
        <dbReference type="EMBL" id="MBB6480695.1"/>
    </source>
</evidence>
<reference evidence="11 12" key="1">
    <citation type="submission" date="2020-08" db="EMBL/GenBank/DDBJ databases">
        <title>Genomic Encyclopedia of Type Strains, Phase IV (KMG-IV): sequencing the most valuable type-strain genomes for metagenomic binning, comparative biology and taxonomic classification.</title>
        <authorList>
            <person name="Goeker M."/>
        </authorList>
    </citation>
    <scope>NUCLEOTIDE SEQUENCE [LARGE SCALE GENOMIC DNA]</scope>
    <source>
        <strain evidence="11 12">DSM 2461</strain>
    </source>
</reference>
<dbReference type="EMBL" id="JACHGJ010000004">
    <property type="protein sequence ID" value="MBB6480695.1"/>
    <property type="molecule type" value="Genomic_DNA"/>
</dbReference>
<dbReference type="RefSeq" id="WP_184746962.1">
    <property type="nucleotide sequence ID" value="NZ_JACHGJ010000004.1"/>
</dbReference>
<evidence type="ECO:0000259" key="10">
    <source>
        <dbReference type="PROSITE" id="PS50110"/>
    </source>
</evidence>
<dbReference type="Gene3D" id="3.40.50.2300">
    <property type="match status" value="1"/>
</dbReference>
<dbReference type="SMART" id="SM00448">
    <property type="entry name" value="REC"/>
    <property type="match status" value="1"/>
</dbReference>
<dbReference type="PROSITE" id="PS01124">
    <property type="entry name" value="HTH_ARAC_FAMILY_2"/>
    <property type="match status" value="1"/>
</dbReference>
<dbReference type="SUPFAM" id="SSF46689">
    <property type="entry name" value="Homeodomain-like"/>
    <property type="match status" value="1"/>
</dbReference>
<organism evidence="11 12">
    <name type="scientific">Spirochaeta isovalerica</name>
    <dbReference type="NCBI Taxonomy" id="150"/>
    <lineage>
        <taxon>Bacteria</taxon>
        <taxon>Pseudomonadati</taxon>
        <taxon>Spirochaetota</taxon>
        <taxon>Spirochaetia</taxon>
        <taxon>Spirochaetales</taxon>
        <taxon>Spirochaetaceae</taxon>
        <taxon>Spirochaeta</taxon>
    </lineage>
</organism>
<dbReference type="InterPro" id="IPR009057">
    <property type="entry name" value="Homeodomain-like_sf"/>
</dbReference>
<dbReference type="Pfam" id="PF12833">
    <property type="entry name" value="HTH_18"/>
    <property type="match status" value="1"/>
</dbReference>
<dbReference type="Pfam" id="PF00072">
    <property type="entry name" value="Response_reg"/>
    <property type="match status" value="1"/>
</dbReference>
<comment type="caution">
    <text evidence="11">The sequence shown here is derived from an EMBL/GenBank/DDBJ whole genome shotgun (WGS) entry which is preliminary data.</text>
</comment>
<feature type="modified residue" description="4-aspartylphosphate" evidence="8">
    <location>
        <position position="55"/>
    </location>
</feature>
<evidence type="ECO:0000256" key="2">
    <source>
        <dbReference type="ARBA" id="ARBA00022490"/>
    </source>
</evidence>
<keyword evidence="4" id="KW-0902">Two-component regulatory system</keyword>
<dbReference type="PANTHER" id="PTHR42713:SF3">
    <property type="entry name" value="TRANSCRIPTIONAL REGULATORY PROTEIN HPTR"/>
    <property type="match status" value="1"/>
</dbReference>
<evidence type="ECO:0000256" key="1">
    <source>
        <dbReference type="ARBA" id="ARBA00004496"/>
    </source>
</evidence>
<dbReference type="CDD" id="cd17536">
    <property type="entry name" value="REC_YesN-like"/>
    <property type="match status" value="1"/>
</dbReference>
<evidence type="ECO:0000256" key="4">
    <source>
        <dbReference type="ARBA" id="ARBA00023012"/>
    </source>
</evidence>
<keyword evidence="2" id="KW-0963">Cytoplasm</keyword>
<dbReference type="InterPro" id="IPR051552">
    <property type="entry name" value="HptR"/>
</dbReference>
<keyword evidence="3 8" id="KW-0597">Phosphoprotein</keyword>
<evidence type="ECO:0000313" key="12">
    <source>
        <dbReference type="Proteomes" id="UP000587760"/>
    </source>
</evidence>
<dbReference type="Proteomes" id="UP000587760">
    <property type="component" value="Unassembled WGS sequence"/>
</dbReference>
<evidence type="ECO:0000256" key="6">
    <source>
        <dbReference type="ARBA" id="ARBA00023125"/>
    </source>
</evidence>
<evidence type="ECO:0000256" key="7">
    <source>
        <dbReference type="ARBA" id="ARBA00023163"/>
    </source>
</evidence>
<dbReference type="AlphaFoldDB" id="A0A841R9W8"/>